<name>A0A923RIF6_9BACI</name>
<evidence type="ECO:0000256" key="1">
    <source>
        <dbReference type="SAM" id="MobiDB-lite"/>
    </source>
</evidence>
<proteinExistence type="predicted"/>
<keyword evidence="2" id="KW-0812">Transmembrane</keyword>
<gene>
    <name evidence="3" type="primary">spoIIIAG</name>
    <name evidence="3" type="ORF">H8S33_10175</name>
</gene>
<evidence type="ECO:0000313" key="3">
    <source>
        <dbReference type="EMBL" id="MBC5637174.1"/>
    </source>
</evidence>
<keyword evidence="4" id="KW-1185">Reference proteome</keyword>
<dbReference type="NCBIfam" id="TIGR02830">
    <property type="entry name" value="spore_III_AG"/>
    <property type="match status" value="1"/>
</dbReference>
<evidence type="ECO:0000313" key="4">
    <source>
        <dbReference type="Proteomes" id="UP000637359"/>
    </source>
</evidence>
<reference evidence="3" key="1">
    <citation type="submission" date="2020-08" db="EMBL/GenBank/DDBJ databases">
        <title>Genome public.</title>
        <authorList>
            <person name="Liu C."/>
            <person name="Sun Q."/>
        </authorList>
    </citation>
    <scope>NUCLEOTIDE SEQUENCE</scope>
    <source>
        <strain evidence="3">BX22</strain>
    </source>
</reference>
<organism evidence="3 4">
    <name type="scientific">Ornithinibacillus hominis</name>
    <dbReference type="NCBI Taxonomy" id="2763055"/>
    <lineage>
        <taxon>Bacteria</taxon>
        <taxon>Bacillati</taxon>
        <taxon>Bacillota</taxon>
        <taxon>Bacilli</taxon>
        <taxon>Bacillales</taxon>
        <taxon>Bacillaceae</taxon>
        <taxon>Ornithinibacillus</taxon>
    </lineage>
</organism>
<dbReference type="Proteomes" id="UP000637359">
    <property type="component" value="Unassembled WGS sequence"/>
</dbReference>
<dbReference type="AlphaFoldDB" id="A0A923RIF6"/>
<feature type="region of interest" description="Disordered" evidence="1">
    <location>
        <begin position="54"/>
        <end position="77"/>
    </location>
</feature>
<dbReference type="RefSeq" id="WP_186869881.1">
    <property type="nucleotide sequence ID" value="NZ_JACOOL010000006.1"/>
</dbReference>
<keyword evidence="2" id="KW-0472">Membrane</keyword>
<protein>
    <submittedName>
        <fullName evidence="3">Stage III sporulation protein AG</fullName>
    </submittedName>
</protein>
<keyword evidence="2" id="KW-1133">Transmembrane helix</keyword>
<accession>A0A923RIF6</accession>
<dbReference type="EMBL" id="JACOOL010000006">
    <property type="protein sequence ID" value="MBC5637174.1"/>
    <property type="molecule type" value="Genomic_DNA"/>
</dbReference>
<comment type="caution">
    <text evidence="3">The sequence shown here is derived from an EMBL/GenBank/DDBJ whole genome shotgun (WGS) entry which is preliminary data.</text>
</comment>
<dbReference type="InterPro" id="IPR014195">
    <property type="entry name" value="Spore_III_AG"/>
</dbReference>
<evidence type="ECO:0000256" key="2">
    <source>
        <dbReference type="SAM" id="Phobius"/>
    </source>
</evidence>
<sequence length="207" mass="22853">MINKLQEFLKDKLNGSKKTGYVILIGLVALLVILMGNIFSSSSQKDLGQDMPRLELESESQSEEVSSHESGTTSDVSVLEANYQKQLKGMLEKIDGVSEVEVMVNLDSTDVKVYEKNLIKGTQQTEENDRNGGTRNIDELTEETQTVIVRQGDQETPVLVQTKKPKVRGVLVVAKGVESATVKQWVVEAISRVLDVPTHKVSVNPKN</sequence>
<feature type="transmembrane region" description="Helical" evidence="2">
    <location>
        <begin position="21"/>
        <end position="39"/>
    </location>
</feature>